<dbReference type="Proteomes" id="UP001163603">
    <property type="component" value="Chromosome 3"/>
</dbReference>
<organism evidence="1 2">
    <name type="scientific">Pistacia integerrima</name>
    <dbReference type="NCBI Taxonomy" id="434235"/>
    <lineage>
        <taxon>Eukaryota</taxon>
        <taxon>Viridiplantae</taxon>
        <taxon>Streptophyta</taxon>
        <taxon>Embryophyta</taxon>
        <taxon>Tracheophyta</taxon>
        <taxon>Spermatophyta</taxon>
        <taxon>Magnoliopsida</taxon>
        <taxon>eudicotyledons</taxon>
        <taxon>Gunneridae</taxon>
        <taxon>Pentapetalae</taxon>
        <taxon>rosids</taxon>
        <taxon>malvids</taxon>
        <taxon>Sapindales</taxon>
        <taxon>Anacardiaceae</taxon>
        <taxon>Pistacia</taxon>
    </lineage>
</organism>
<dbReference type="EMBL" id="CM047738">
    <property type="protein sequence ID" value="KAJ0046305.1"/>
    <property type="molecule type" value="Genomic_DNA"/>
</dbReference>
<evidence type="ECO:0000313" key="2">
    <source>
        <dbReference type="Proteomes" id="UP001163603"/>
    </source>
</evidence>
<reference evidence="2" key="1">
    <citation type="journal article" date="2023" name="G3 (Bethesda)">
        <title>Genome assembly and association tests identify interacting loci associated with vigor, precocity, and sex in interspecific pistachio rootstocks.</title>
        <authorList>
            <person name="Palmer W."/>
            <person name="Jacygrad E."/>
            <person name="Sagayaradj S."/>
            <person name="Cavanaugh K."/>
            <person name="Han R."/>
            <person name="Bertier L."/>
            <person name="Beede B."/>
            <person name="Kafkas S."/>
            <person name="Golino D."/>
            <person name="Preece J."/>
            <person name="Michelmore R."/>
        </authorList>
    </citation>
    <scope>NUCLEOTIDE SEQUENCE [LARGE SCALE GENOMIC DNA]</scope>
</reference>
<gene>
    <name evidence="1" type="ORF">Pint_06063</name>
</gene>
<accession>A0ACC0Z562</accession>
<comment type="caution">
    <text evidence="1">The sequence shown here is derived from an EMBL/GenBank/DDBJ whole genome shotgun (WGS) entry which is preliminary data.</text>
</comment>
<name>A0ACC0Z562_9ROSI</name>
<proteinExistence type="predicted"/>
<protein>
    <submittedName>
        <fullName evidence="1">Uncharacterized protein</fullName>
    </submittedName>
</protein>
<evidence type="ECO:0000313" key="1">
    <source>
        <dbReference type="EMBL" id="KAJ0046305.1"/>
    </source>
</evidence>
<sequence>MLVGVRPGKKSLLDGISAQLKNGRYLPSIHSNGRQNKKVIMGIMHSTRPHYGVQFHPESIATCHGSKIFRNFRDITEDYWLRSRSSYIMERNAHYTGKQELLQVLSLHCCSC</sequence>
<keyword evidence="2" id="KW-1185">Reference proteome</keyword>